<proteinExistence type="predicted"/>
<sequence>MIVIDASLLVKVILKEEGWENVPIDTSTATLDYAFVEGMNAIWVAVRRKRIDESEARSRVLVLKLLGESMTLFSAGNFFERGLEIALKENITIYDALYIALAEALNVELYTADNKQYMAAKKYVRAKLI</sequence>
<dbReference type="SUPFAM" id="SSF88723">
    <property type="entry name" value="PIN domain-like"/>
    <property type="match status" value="1"/>
</dbReference>
<reference evidence="3 4" key="1">
    <citation type="journal article" date="2016" name="Genome Announc.">
        <title>Complete genome sequence of the hyperthermophilic and piezophilic archaeon Thermococcus barophilus Ch5, capable of growth at the expense of hydrogenogenesis from carbon monoxide and formate.</title>
        <authorList>
            <person name="Oger P."/>
            <person name="Sokolova T.G."/>
            <person name="Kozhevnikova D.A."/>
            <person name="Taranov E.A."/>
            <person name="Vannier P."/>
            <person name="Lee H.S."/>
            <person name="Kwon K.K."/>
            <person name="Kang S.G."/>
            <person name="Lee J.H."/>
            <person name="Bonch-Osmolovskaya E.A."/>
            <person name="Lebedinsky A.V."/>
        </authorList>
    </citation>
    <scope>NUCLEOTIDE SEQUENCE [LARGE SCALE GENOMIC DNA]</scope>
    <source>
        <strain evidence="4">Ch5</strain>
    </source>
</reference>
<feature type="domain" description="PIN" evidence="2">
    <location>
        <begin position="2"/>
        <end position="121"/>
    </location>
</feature>
<organism evidence="3 4">
    <name type="scientific">Thermococcus barophilus</name>
    <dbReference type="NCBI Taxonomy" id="55802"/>
    <lineage>
        <taxon>Archaea</taxon>
        <taxon>Methanobacteriati</taxon>
        <taxon>Methanobacteriota</taxon>
        <taxon>Thermococci</taxon>
        <taxon>Thermococcales</taxon>
        <taxon>Thermococcaceae</taxon>
        <taxon>Thermococcus</taxon>
    </lineage>
</organism>
<keyword evidence="1" id="KW-0460">Magnesium</keyword>
<protein>
    <recommendedName>
        <fullName evidence="2">PIN domain-containing protein</fullName>
    </recommendedName>
</protein>
<dbReference type="PATRIC" id="fig|55802.8.peg.1927"/>
<evidence type="ECO:0000313" key="3">
    <source>
        <dbReference type="EMBL" id="ALM75849.1"/>
    </source>
</evidence>
<dbReference type="PANTHER" id="PTHR35901:SF1">
    <property type="entry name" value="EXONUCLEASE VAPC9"/>
    <property type="match status" value="1"/>
</dbReference>
<dbReference type="Proteomes" id="UP000066042">
    <property type="component" value="Chromosome"/>
</dbReference>
<evidence type="ECO:0000313" key="4">
    <source>
        <dbReference type="Proteomes" id="UP000066042"/>
    </source>
</evidence>
<dbReference type="EMBL" id="CP013050">
    <property type="protein sequence ID" value="ALM75849.1"/>
    <property type="molecule type" value="Genomic_DNA"/>
</dbReference>
<dbReference type="CDD" id="cd09873">
    <property type="entry name" value="PIN_Pae0151-like"/>
    <property type="match status" value="1"/>
</dbReference>
<name>A0A0S1XDI5_THEBA</name>
<dbReference type="STRING" id="55802.TBCH5v1_1945"/>
<evidence type="ECO:0000256" key="1">
    <source>
        <dbReference type="ARBA" id="ARBA00022842"/>
    </source>
</evidence>
<dbReference type="PANTHER" id="PTHR35901">
    <property type="entry name" value="RIBONUCLEASE VAPC3"/>
    <property type="match status" value="1"/>
</dbReference>
<gene>
    <name evidence="3" type="ORF">TBCH5v1_1945</name>
</gene>
<dbReference type="InterPro" id="IPR029060">
    <property type="entry name" value="PIN-like_dom_sf"/>
</dbReference>
<dbReference type="RefSeq" id="WP_056934361.1">
    <property type="nucleotide sequence ID" value="NZ_CP013050.1"/>
</dbReference>
<dbReference type="GeneID" id="26137178"/>
<dbReference type="Pfam" id="PF01850">
    <property type="entry name" value="PIN"/>
    <property type="match status" value="1"/>
</dbReference>
<dbReference type="InterPro" id="IPR051619">
    <property type="entry name" value="TypeII_TA_RNase_PINc/VapC"/>
</dbReference>
<evidence type="ECO:0000259" key="2">
    <source>
        <dbReference type="Pfam" id="PF01850"/>
    </source>
</evidence>
<dbReference type="InterPro" id="IPR002716">
    <property type="entry name" value="PIN_dom"/>
</dbReference>
<dbReference type="InterPro" id="IPR044153">
    <property type="entry name" value="PIN_Pae0151-like"/>
</dbReference>
<dbReference type="Gene3D" id="3.40.50.1010">
    <property type="entry name" value="5'-nuclease"/>
    <property type="match status" value="1"/>
</dbReference>
<accession>A0A0S1XDI5</accession>
<dbReference type="AlphaFoldDB" id="A0A0S1XDI5"/>